<dbReference type="InterPro" id="IPR027417">
    <property type="entry name" value="P-loop_NTPase"/>
</dbReference>
<dbReference type="EMBL" id="JACRYT010000001">
    <property type="protein sequence ID" value="MBC6678558.1"/>
    <property type="molecule type" value="Genomic_DNA"/>
</dbReference>
<comment type="caution">
    <text evidence="1">The sequence shown here is derived from an EMBL/GenBank/DDBJ whole genome shotgun (WGS) entry which is preliminary data.</text>
</comment>
<name>A0A923NGH3_9FIRM</name>
<keyword evidence="2" id="KW-1185">Reference proteome</keyword>
<proteinExistence type="predicted"/>
<accession>A0A923NGH3</accession>
<dbReference type="SUPFAM" id="SSF52540">
    <property type="entry name" value="P-loop containing nucleoside triphosphate hydrolases"/>
    <property type="match status" value="1"/>
</dbReference>
<evidence type="ECO:0000313" key="2">
    <source>
        <dbReference type="Proteomes" id="UP000602647"/>
    </source>
</evidence>
<gene>
    <name evidence="1" type="ORF">H9L42_01785</name>
</gene>
<protein>
    <submittedName>
        <fullName evidence="1">Cytidylate kinase-like family protein</fullName>
    </submittedName>
</protein>
<dbReference type="AlphaFoldDB" id="A0A923NGH3"/>
<keyword evidence="1" id="KW-0418">Kinase</keyword>
<dbReference type="GO" id="GO:0016301">
    <property type="term" value="F:kinase activity"/>
    <property type="evidence" value="ECO:0007669"/>
    <property type="project" value="UniProtKB-KW"/>
</dbReference>
<evidence type="ECO:0000313" key="1">
    <source>
        <dbReference type="EMBL" id="MBC6678558.1"/>
    </source>
</evidence>
<dbReference type="Pfam" id="PF13189">
    <property type="entry name" value="Cytidylate_kin2"/>
    <property type="match status" value="1"/>
</dbReference>
<organism evidence="1 2">
    <name type="scientific">Zhenpiania hominis</name>
    <dbReference type="NCBI Taxonomy" id="2763644"/>
    <lineage>
        <taxon>Bacteria</taxon>
        <taxon>Bacillati</taxon>
        <taxon>Bacillota</taxon>
        <taxon>Clostridia</taxon>
        <taxon>Peptostreptococcales</taxon>
        <taxon>Anaerovoracaceae</taxon>
        <taxon>Zhenpiania</taxon>
    </lineage>
</organism>
<dbReference type="Gene3D" id="3.40.50.300">
    <property type="entry name" value="P-loop containing nucleotide triphosphate hydrolases"/>
    <property type="match status" value="1"/>
</dbReference>
<sequence>MSANYVITISRQAGSGGTILGKGLAKHFGFYYLDNEVLKSKAREWNREQTDEWIGSPSMGKSFLAPNLGGLPYLSDTWMITTDANLFRAESEIMKQTAEKGSCIITGRCGAYLFRKQEKHVSLFLYADEASRIGRLERELSFSHDKAKKVIDRADKERARYYSRHTGEKWLDMTGYDLCIDTGKLPEEEVKRLAIHYIEARFPQLKR</sequence>
<keyword evidence="1" id="KW-0808">Transferase</keyword>
<reference evidence="1" key="1">
    <citation type="submission" date="2020-08" db="EMBL/GenBank/DDBJ databases">
        <title>Genome public.</title>
        <authorList>
            <person name="Liu C."/>
            <person name="Sun Q."/>
        </authorList>
    </citation>
    <scope>NUCLEOTIDE SEQUENCE</scope>
    <source>
        <strain evidence="1">BX12</strain>
    </source>
</reference>
<dbReference type="RefSeq" id="WP_187301726.1">
    <property type="nucleotide sequence ID" value="NZ_CBCTON010000002.1"/>
</dbReference>
<dbReference type="Proteomes" id="UP000602647">
    <property type="component" value="Unassembled WGS sequence"/>
</dbReference>